<dbReference type="RefSeq" id="WP_377421358.1">
    <property type="nucleotide sequence ID" value="NZ_JBHSPR010000010.1"/>
</dbReference>
<name>A0ABW1K7K6_9ACTN</name>
<dbReference type="Gene3D" id="1.10.260.40">
    <property type="entry name" value="lambda repressor-like DNA-binding domains"/>
    <property type="match status" value="1"/>
</dbReference>
<evidence type="ECO:0008006" key="4">
    <source>
        <dbReference type="Google" id="ProtNLM"/>
    </source>
</evidence>
<dbReference type="CDD" id="cd00093">
    <property type="entry name" value="HTH_XRE"/>
    <property type="match status" value="1"/>
</dbReference>
<sequence length="366" mass="40387">MNAADDGVRPEDWSGPGLPPVPFRQAVGGAIRRLRQESGRTQDDVARSAREAGVAWDRSKVAALERGEKAITAEELILLPYVLKTAGVQFHDIVELFGPPDQMVGLTRRAFPVRPSEIAWMLRGMPRPPTRDPSEVGLLFGLIPVAPGTRVILPDPDEEDAAIKRIAELGFADLSYHAFQRAAAFSGEAEEKAARKFGEPKAVIAGIAAALWGKSLTQERDERVLKAIGDDLDSLTPRQIQATRGHHTRKLLTEMEIRLADAAHSKAQRRVTDVTALYEAVYGAREKARENGSPPEELARLKAELDMVRAGLVDAMDALQDADQMVHSARLDRDQVVDTAIDRLNELIDSGQLDLKRIERRRRKKA</sequence>
<feature type="region of interest" description="Disordered" evidence="1">
    <location>
        <begin position="1"/>
        <end position="23"/>
    </location>
</feature>
<dbReference type="Proteomes" id="UP001596203">
    <property type="component" value="Unassembled WGS sequence"/>
</dbReference>
<proteinExistence type="predicted"/>
<evidence type="ECO:0000313" key="3">
    <source>
        <dbReference type="Proteomes" id="UP001596203"/>
    </source>
</evidence>
<gene>
    <name evidence="2" type="ORF">ACFP2T_13620</name>
</gene>
<reference evidence="3" key="1">
    <citation type="journal article" date="2019" name="Int. J. Syst. Evol. Microbiol.">
        <title>The Global Catalogue of Microorganisms (GCM) 10K type strain sequencing project: providing services to taxonomists for standard genome sequencing and annotation.</title>
        <authorList>
            <consortium name="The Broad Institute Genomics Platform"/>
            <consortium name="The Broad Institute Genome Sequencing Center for Infectious Disease"/>
            <person name="Wu L."/>
            <person name="Ma J."/>
        </authorList>
    </citation>
    <scope>NUCLEOTIDE SEQUENCE [LARGE SCALE GENOMIC DNA]</scope>
    <source>
        <strain evidence="3">ZS-35-S2</strain>
    </source>
</reference>
<evidence type="ECO:0000313" key="2">
    <source>
        <dbReference type="EMBL" id="MFC6017242.1"/>
    </source>
</evidence>
<accession>A0ABW1K7K6</accession>
<evidence type="ECO:0000256" key="1">
    <source>
        <dbReference type="SAM" id="MobiDB-lite"/>
    </source>
</evidence>
<dbReference type="InterPro" id="IPR001387">
    <property type="entry name" value="Cro/C1-type_HTH"/>
</dbReference>
<keyword evidence="3" id="KW-1185">Reference proteome</keyword>
<feature type="compositionally biased region" description="Basic and acidic residues" evidence="1">
    <location>
        <begin position="1"/>
        <end position="12"/>
    </location>
</feature>
<protein>
    <recommendedName>
        <fullName evidence="4">XRE family transcriptional regulator</fullName>
    </recommendedName>
</protein>
<dbReference type="EMBL" id="JBHSPR010000010">
    <property type="protein sequence ID" value="MFC6017242.1"/>
    <property type="molecule type" value="Genomic_DNA"/>
</dbReference>
<dbReference type="InterPro" id="IPR010982">
    <property type="entry name" value="Lambda_DNA-bd_dom_sf"/>
</dbReference>
<dbReference type="SUPFAM" id="SSF47413">
    <property type="entry name" value="lambda repressor-like DNA-binding domains"/>
    <property type="match status" value="1"/>
</dbReference>
<organism evidence="2 3">
    <name type="scientific">Plantactinospora solaniradicis</name>
    <dbReference type="NCBI Taxonomy" id="1723736"/>
    <lineage>
        <taxon>Bacteria</taxon>
        <taxon>Bacillati</taxon>
        <taxon>Actinomycetota</taxon>
        <taxon>Actinomycetes</taxon>
        <taxon>Micromonosporales</taxon>
        <taxon>Micromonosporaceae</taxon>
        <taxon>Plantactinospora</taxon>
    </lineage>
</organism>
<comment type="caution">
    <text evidence="2">The sequence shown here is derived from an EMBL/GenBank/DDBJ whole genome shotgun (WGS) entry which is preliminary data.</text>
</comment>